<reference evidence="17" key="1">
    <citation type="journal article" date="2019" name="Genome Biol. Evol.">
        <title>Plastid Genomes and Proteins Illuminate the Evolution of Eustigmatophyte Algae and Their Bacterial Endosymbionts.</title>
        <authorList>
            <person name="Sevcikova T."/>
            <person name="Yurchenko T."/>
            <person name="Fawley K.P."/>
            <person name="Amaral R."/>
            <person name="Strnad H."/>
            <person name="Santos L.M."/>
            <person name="Fawley M.W."/>
            <person name="Elias M."/>
        </authorList>
    </citation>
    <scope>NUCLEOTIDE SEQUENCE</scope>
</reference>
<evidence type="ECO:0000256" key="3">
    <source>
        <dbReference type="ARBA" id="ARBA00010550"/>
    </source>
</evidence>
<name>A0A451FMQ7_9STRA</name>
<keyword evidence="15" id="KW-1003">Cell membrane</keyword>
<comment type="similarity">
    <text evidence="3">In the N-terminal section; belongs to the AAA ATPase family.</text>
</comment>
<dbReference type="FunFam" id="3.40.50.300:FF:000001">
    <property type="entry name" value="ATP-dependent zinc metalloprotease FtsH"/>
    <property type="match status" value="1"/>
</dbReference>
<dbReference type="RefSeq" id="YP_009550763.1">
    <property type="nucleotide sequence ID" value="NC_040297.1"/>
</dbReference>
<evidence type="ECO:0000256" key="4">
    <source>
        <dbReference type="ARBA" id="ARBA00022670"/>
    </source>
</evidence>
<dbReference type="PROSITE" id="PS00674">
    <property type="entry name" value="AAA"/>
    <property type="match status" value="1"/>
</dbReference>
<gene>
    <name evidence="15 17" type="primary">ftsH</name>
</gene>
<dbReference type="HAMAP" id="MF_01458">
    <property type="entry name" value="FtsH"/>
    <property type="match status" value="1"/>
</dbReference>
<dbReference type="SMART" id="SM00382">
    <property type="entry name" value="AAA"/>
    <property type="match status" value="1"/>
</dbReference>
<dbReference type="Pfam" id="PF00004">
    <property type="entry name" value="AAA"/>
    <property type="match status" value="1"/>
</dbReference>
<comment type="subunit">
    <text evidence="15">Homohexamer.</text>
</comment>
<dbReference type="GO" id="GO:0016887">
    <property type="term" value="F:ATP hydrolysis activity"/>
    <property type="evidence" value="ECO:0007669"/>
    <property type="project" value="UniProtKB-UniRule"/>
</dbReference>
<organism evidence="17">
    <name type="scientific">Eustigmatophyceae sp. Mont 10/10-1w</name>
    <dbReference type="NCBI Taxonomy" id="2506145"/>
    <lineage>
        <taxon>Eukaryota</taxon>
        <taxon>Sar</taxon>
        <taxon>Stramenopiles</taxon>
        <taxon>Ochrophyta</taxon>
        <taxon>Eustigmatophyceae</taxon>
    </lineage>
</organism>
<dbReference type="Gene3D" id="3.30.720.210">
    <property type="match status" value="1"/>
</dbReference>
<evidence type="ECO:0000256" key="9">
    <source>
        <dbReference type="ARBA" id="ARBA00022833"/>
    </source>
</evidence>
<dbReference type="InterPro" id="IPR005936">
    <property type="entry name" value="FtsH"/>
</dbReference>
<accession>A0A451FMQ7</accession>
<evidence type="ECO:0000313" key="17">
    <source>
        <dbReference type="EMBL" id="QAA11698.1"/>
    </source>
</evidence>
<evidence type="ECO:0000256" key="5">
    <source>
        <dbReference type="ARBA" id="ARBA00022692"/>
    </source>
</evidence>
<dbReference type="Gene3D" id="3.40.50.300">
    <property type="entry name" value="P-loop containing nucleotide triphosphate hydrolases"/>
    <property type="match status" value="1"/>
</dbReference>
<keyword evidence="5 15" id="KW-0812">Transmembrane</keyword>
<dbReference type="InterPro" id="IPR000642">
    <property type="entry name" value="Peptidase_M41"/>
</dbReference>
<dbReference type="InterPro" id="IPR011546">
    <property type="entry name" value="Pept_M41_FtsH_extracell"/>
</dbReference>
<evidence type="ECO:0000259" key="16">
    <source>
        <dbReference type="SMART" id="SM00382"/>
    </source>
</evidence>
<evidence type="ECO:0000256" key="10">
    <source>
        <dbReference type="ARBA" id="ARBA00022840"/>
    </source>
</evidence>
<dbReference type="InterPro" id="IPR027417">
    <property type="entry name" value="P-loop_NTPase"/>
</dbReference>
<keyword evidence="17" id="KW-0132">Cell division</keyword>
<dbReference type="FunFam" id="1.10.8.60:FF:000001">
    <property type="entry name" value="ATP-dependent zinc metalloprotease FtsH"/>
    <property type="match status" value="1"/>
</dbReference>
<geneLocation type="plastid" evidence="17"/>
<dbReference type="GO" id="GO:0051301">
    <property type="term" value="P:cell division"/>
    <property type="evidence" value="ECO:0007669"/>
    <property type="project" value="UniProtKB-KW"/>
</dbReference>
<keyword evidence="4 15" id="KW-0645">Protease</keyword>
<dbReference type="Gene3D" id="1.10.8.60">
    <property type="match status" value="1"/>
</dbReference>
<evidence type="ECO:0000256" key="12">
    <source>
        <dbReference type="ARBA" id="ARBA00023049"/>
    </source>
</evidence>
<keyword evidence="8 15" id="KW-0378">Hydrolase</keyword>
<dbReference type="GO" id="GO:0010304">
    <property type="term" value="P:PSII associated light-harvesting complex II catabolic process"/>
    <property type="evidence" value="ECO:0007669"/>
    <property type="project" value="UniProtKB-ARBA"/>
</dbReference>
<sequence length="714" mass="79779">MVLNFTNVISPILLLEDNVTISQAPSSIITYGSFLEYVDNGWVKKVDFYDNSKFAVVEAATPESGYKTERFGVNIPNKEVKLIRKLKESKINFDVHAVEESTKLFESLSGNFFTVAIIFGLIIGFYYLYSQLTDDFDLFNFDSEDQNNNNPFNRFGFRQFFQTRARYDNAPVTGITFDDVAGIDEVKEEFQEIVSFLKKPERYNRVGAKIPKGILVSGPPGTGKTMLAKAIAGEAKVPFFNCSASEFVELFVGIGASRVRDLFARAKAKTPCIVFIDEIDAVGRQRGFGVGGGNDEREQTLNQLLTEMDGFEPNNGVIVIAATNRADILDAALLRPGRFDRQLTVGLPDATARLAILNVHAKGKKLDENISLATVAKRTSGFSGADLANIMNESAILTARYGDKFITMKRINEALDKVTGGLPKPPMEENRYKRVLAYHESGHALCASLLEYHDAVELVSLIPRGRSRSSTTYVSSEETMYSRHQILSRLITLLAGRAAERIVFGEAEVTTIAADDIQQATSLARKMVTDFGMSPLGPVALEYQQPSDAMIRPGGRPYSNALASAIDGMVRFYIEYAYVQALKILKENRRALDKLANRLLQNECLDGYEIRSLLADFKQISLIIPTSKLNVNSPVIDQVRQEMEKLYNTEKYLEKLKTARSQDDEDIIFNEIVNEAFANLENNENYKKLLLTTGKKVQSYTDLKDIDFRPQESV</sequence>
<keyword evidence="17" id="KW-0131">Cell cycle</keyword>
<dbReference type="GO" id="GO:0005886">
    <property type="term" value="C:plasma membrane"/>
    <property type="evidence" value="ECO:0007669"/>
    <property type="project" value="UniProtKB-SubCell"/>
</dbReference>
<dbReference type="Pfam" id="PF01434">
    <property type="entry name" value="Peptidase_M41"/>
    <property type="match status" value="1"/>
</dbReference>
<keyword evidence="17" id="KW-0934">Plastid</keyword>
<feature type="binding site" evidence="15">
    <location>
        <position position="443"/>
    </location>
    <ligand>
        <name>Zn(2+)</name>
        <dbReference type="ChEBI" id="CHEBI:29105"/>
        <note>catalytic</note>
    </ligand>
</feature>
<evidence type="ECO:0000256" key="8">
    <source>
        <dbReference type="ARBA" id="ARBA00022801"/>
    </source>
</evidence>
<dbReference type="EMBL" id="MK281455">
    <property type="protein sequence ID" value="QAA11698.1"/>
    <property type="molecule type" value="Genomic_DNA"/>
</dbReference>
<evidence type="ECO:0000256" key="14">
    <source>
        <dbReference type="ARBA" id="ARBA00023136"/>
    </source>
</evidence>
<dbReference type="AlphaFoldDB" id="A0A451FMQ7"/>
<keyword evidence="13" id="KW-0793">Thylakoid</keyword>
<dbReference type="SUPFAM" id="SSF52540">
    <property type="entry name" value="P-loop containing nucleoside triphosphate hydrolases"/>
    <property type="match status" value="1"/>
</dbReference>
<dbReference type="GO" id="GO:0009535">
    <property type="term" value="C:chloroplast thylakoid membrane"/>
    <property type="evidence" value="ECO:0007669"/>
    <property type="project" value="TreeGrafter"/>
</dbReference>
<keyword evidence="11 15" id="KW-1133">Transmembrane helix</keyword>
<comment type="similarity">
    <text evidence="15">In the central section; belongs to the AAA ATPase family.</text>
</comment>
<keyword evidence="9 15" id="KW-0862">Zinc</keyword>
<dbReference type="GO" id="GO:0006508">
    <property type="term" value="P:proteolysis"/>
    <property type="evidence" value="ECO:0007669"/>
    <property type="project" value="UniProtKB-KW"/>
</dbReference>
<keyword evidence="10 15" id="KW-0067">ATP-binding</keyword>
<evidence type="ECO:0000256" key="6">
    <source>
        <dbReference type="ARBA" id="ARBA00022723"/>
    </source>
</evidence>
<dbReference type="CDD" id="cd19501">
    <property type="entry name" value="RecA-like_FtsH"/>
    <property type="match status" value="1"/>
</dbReference>
<dbReference type="GO" id="GO:0004176">
    <property type="term" value="F:ATP-dependent peptidase activity"/>
    <property type="evidence" value="ECO:0007669"/>
    <property type="project" value="InterPro"/>
</dbReference>
<evidence type="ECO:0000256" key="1">
    <source>
        <dbReference type="ARBA" id="ARBA00004370"/>
    </source>
</evidence>
<dbReference type="InterPro" id="IPR003960">
    <property type="entry name" value="ATPase_AAA_CS"/>
</dbReference>
<evidence type="ECO:0000256" key="13">
    <source>
        <dbReference type="ARBA" id="ARBA00023078"/>
    </source>
</evidence>
<evidence type="ECO:0000256" key="15">
    <source>
        <dbReference type="HAMAP-Rule" id="MF_01458"/>
    </source>
</evidence>
<comment type="similarity">
    <text evidence="2 15">In the C-terminal section; belongs to the peptidase M41 family.</text>
</comment>
<evidence type="ECO:0000256" key="2">
    <source>
        <dbReference type="ARBA" id="ARBA00010044"/>
    </source>
</evidence>
<dbReference type="Gene3D" id="1.20.58.760">
    <property type="entry name" value="Peptidase M41"/>
    <property type="match status" value="1"/>
</dbReference>
<feature type="binding site" evidence="15">
    <location>
        <begin position="218"/>
        <end position="225"/>
    </location>
    <ligand>
        <name>ATP</name>
        <dbReference type="ChEBI" id="CHEBI:30616"/>
    </ligand>
</feature>
<dbReference type="InterPro" id="IPR037219">
    <property type="entry name" value="Peptidase_M41-like"/>
</dbReference>
<dbReference type="GeneID" id="38947836"/>
<dbReference type="GO" id="GO:0005524">
    <property type="term" value="F:ATP binding"/>
    <property type="evidence" value="ECO:0007669"/>
    <property type="project" value="UniProtKB-UniRule"/>
</dbReference>
<dbReference type="EC" id="3.4.24.-" evidence="15"/>
<keyword evidence="7 15" id="KW-0547">Nucleotide-binding</keyword>
<dbReference type="GO" id="GO:0004222">
    <property type="term" value="F:metalloendopeptidase activity"/>
    <property type="evidence" value="ECO:0007669"/>
    <property type="project" value="InterPro"/>
</dbReference>
<dbReference type="Pfam" id="PF17862">
    <property type="entry name" value="AAA_lid_3"/>
    <property type="match status" value="1"/>
</dbReference>
<keyword evidence="14 15" id="KW-0472">Membrane</keyword>
<dbReference type="PANTHER" id="PTHR23076:SF139">
    <property type="entry name" value="ATP-DEPENDENT ZINC METALLOPROTEASE FTSH 2, CHLOROPLASTIC"/>
    <property type="match status" value="1"/>
</dbReference>
<dbReference type="SUPFAM" id="SSF140990">
    <property type="entry name" value="FtsH protease domain-like"/>
    <property type="match status" value="1"/>
</dbReference>
<feature type="domain" description="AAA+ ATPase" evidence="16">
    <location>
        <begin position="210"/>
        <end position="349"/>
    </location>
</feature>
<dbReference type="NCBIfam" id="TIGR01241">
    <property type="entry name" value="FtsH_fam"/>
    <property type="match status" value="1"/>
</dbReference>
<comment type="cofactor">
    <cofactor evidence="15">
        <name>Zn(2+)</name>
        <dbReference type="ChEBI" id="CHEBI:29105"/>
    </cofactor>
    <text evidence="15">Binds 1 zinc ion per subunit.</text>
</comment>
<evidence type="ECO:0000256" key="11">
    <source>
        <dbReference type="ARBA" id="ARBA00022989"/>
    </source>
</evidence>
<dbReference type="InterPro" id="IPR003959">
    <property type="entry name" value="ATPase_AAA_core"/>
</dbReference>
<dbReference type="FunFam" id="1.20.58.760:FF:000001">
    <property type="entry name" value="ATP-dependent zinc metalloprotease FtsH"/>
    <property type="match status" value="1"/>
</dbReference>
<dbReference type="InterPro" id="IPR003593">
    <property type="entry name" value="AAA+_ATPase"/>
</dbReference>
<comment type="function">
    <text evidence="15">Acts as a processive, ATP-dependent zinc metallopeptidase for both cytoplasmic and membrane proteins. Plays a role in the quality control of integral membrane proteins.</text>
</comment>
<proteinExistence type="inferred from homology"/>
<feature type="binding site" evidence="15">
    <location>
        <position position="516"/>
    </location>
    <ligand>
        <name>Zn(2+)</name>
        <dbReference type="ChEBI" id="CHEBI:29105"/>
        <note>catalytic</note>
    </ligand>
</feature>
<evidence type="ECO:0000256" key="7">
    <source>
        <dbReference type="ARBA" id="ARBA00022741"/>
    </source>
</evidence>
<keyword evidence="12 15" id="KW-0482">Metalloprotease</keyword>
<dbReference type="PANTHER" id="PTHR23076">
    <property type="entry name" value="METALLOPROTEASE M41 FTSH"/>
    <property type="match status" value="1"/>
</dbReference>
<feature type="transmembrane region" description="Helical" evidence="15">
    <location>
        <begin position="110"/>
        <end position="129"/>
    </location>
</feature>
<keyword evidence="6 15" id="KW-0479">Metal-binding</keyword>
<comment type="subcellular location">
    <subcellularLocation>
        <location evidence="15">Cell membrane</location>
        <topology evidence="15">Multi-pass membrane protein</topology>
        <orientation evidence="15">Cytoplasmic side</orientation>
    </subcellularLocation>
    <subcellularLocation>
        <location evidence="1">Membrane</location>
    </subcellularLocation>
</comment>
<dbReference type="GO" id="GO:0008270">
    <property type="term" value="F:zinc ion binding"/>
    <property type="evidence" value="ECO:0007669"/>
    <property type="project" value="UniProtKB-UniRule"/>
</dbReference>
<comment type="caution">
    <text evidence="15">Lacks conserved residue(s) required for the propagation of feature annotation.</text>
</comment>
<dbReference type="InterPro" id="IPR041569">
    <property type="entry name" value="AAA_lid_3"/>
</dbReference>
<protein>
    <recommendedName>
        <fullName evidence="15">ATP-dependent zinc metalloprotease FtsH</fullName>
        <ecNumber evidence="15">3.4.24.-</ecNumber>
    </recommendedName>
</protein>
<feature type="active site" evidence="15">
    <location>
        <position position="440"/>
    </location>
</feature>
<feature type="binding site" evidence="15">
    <location>
        <position position="439"/>
    </location>
    <ligand>
        <name>Zn(2+)</name>
        <dbReference type="ChEBI" id="CHEBI:29105"/>
        <note>catalytic</note>
    </ligand>
</feature>
<dbReference type="Pfam" id="PF06480">
    <property type="entry name" value="FtsH_ext"/>
    <property type="match status" value="1"/>
</dbReference>